<organism evidence="1 2">
    <name type="scientific">Brachybacterium tyrofermentans</name>
    <dbReference type="NCBI Taxonomy" id="47848"/>
    <lineage>
        <taxon>Bacteria</taxon>
        <taxon>Bacillati</taxon>
        <taxon>Actinomycetota</taxon>
        <taxon>Actinomycetes</taxon>
        <taxon>Micrococcales</taxon>
        <taxon>Dermabacteraceae</taxon>
        <taxon>Brachybacterium</taxon>
    </lineage>
</organism>
<evidence type="ECO:0000313" key="1">
    <source>
        <dbReference type="EMBL" id="MFC5298496.1"/>
    </source>
</evidence>
<sequence>MAVSAPRPESEETDIDRAKIDPMADRSKFRTLVDELRQQKQAMPVGAAVPSERALAVAGHDLIHLATWPARKEID</sequence>
<protein>
    <submittedName>
        <fullName evidence="1">Uncharacterized protein</fullName>
    </submittedName>
</protein>
<gene>
    <name evidence="1" type="ORF">ACFPK8_13340</name>
</gene>
<evidence type="ECO:0000313" key="2">
    <source>
        <dbReference type="Proteomes" id="UP001595937"/>
    </source>
</evidence>
<reference evidence="2" key="1">
    <citation type="journal article" date="2019" name="Int. J. Syst. Evol. Microbiol.">
        <title>The Global Catalogue of Microorganisms (GCM) 10K type strain sequencing project: providing services to taxonomists for standard genome sequencing and annotation.</title>
        <authorList>
            <consortium name="The Broad Institute Genomics Platform"/>
            <consortium name="The Broad Institute Genome Sequencing Center for Infectious Disease"/>
            <person name="Wu L."/>
            <person name="Ma J."/>
        </authorList>
    </citation>
    <scope>NUCLEOTIDE SEQUENCE [LARGE SCALE GENOMIC DNA]</scope>
    <source>
        <strain evidence="2">CGMCC 1.16455</strain>
    </source>
</reference>
<comment type="caution">
    <text evidence="1">The sequence shown here is derived from an EMBL/GenBank/DDBJ whole genome shotgun (WGS) entry which is preliminary data.</text>
</comment>
<keyword evidence="2" id="KW-1185">Reference proteome</keyword>
<dbReference type="GeneID" id="303297689"/>
<dbReference type="RefSeq" id="WP_343924492.1">
    <property type="nucleotide sequence ID" value="NZ_BAAAIR010000039.1"/>
</dbReference>
<name>A0ABW0FHR6_9MICO</name>
<proteinExistence type="predicted"/>
<dbReference type="Proteomes" id="UP001595937">
    <property type="component" value="Unassembled WGS sequence"/>
</dbReference>
<dbReference type="EMBL" id="JBHSLN010000070">
    <property type="protein sequence ID" value="MFC5298496.1"/>
    <property type="molecule type" value="Genomic_DNA"/>
</dbReference>
<accession>A0ABW0FHR6</accession>